<dbReference type="EMBL" id="LJIJ01000105">
    <property type="protein sequence ID" value="ODN02586.1"/>
    <property type="molecule type" value="Genomic_DNA"/>
</dbReference>
<evidence type="ECO:0000313" key="5">
    <source>
        <dbReference type="EMBL" id="ODN02586.1"/>
    </source>
</evidence>
<feature type="transmembrane region" description="Helical" evidence="3">
    <location>
        <begin position="78"/>
        <end position="101"/>
    </location>
</feature>
<feature type="transmembrane region" description="Helical" evidence="3">
    <location>
        <begin position="424"/>
        <end position="450"/>
    </location>
</feature>
<feature type="transmembrane region" description="Helical" evidence="3">
    <location>
        <begin position="500"/>
        <end position="525"/>
    </location>
</feature>
<dbReference type="GO" id="GO:0016020">
    <property type="term" value="C:membrane"/>
    <property type="evidence" value="ECO:0007669"/>
    <property type="project" value="TreeGrafter"/>
</dbReference>
<dbReference type="Proteomes" id="UP000094527">
    <property type="component" value="Unassembled WGS sequence"/>
</dbReference>
<dbReference type="AlphaFoldDB" id="A0A1D2NC56"/>
<dbReference type="PANTHER" id="PTHR10796:SF130">
    <property type="entry name" value="PATCHED DOMAIN-CONTAINING PROTEIN 3-LIKE PROTEIN"/>
    <property type="match status" value="1"/>
</dbReference>
<reference evidence="5 6" key="1">
    <citation type="journal article" date="2016" name="Genome Biol. Evol.">
        <title>Gene Family Evolution Reflects Adaptation to Soil Environmental Stressors in the Genome of the Collembolan Orchesella cincta.</title>
        <authorList>
            <person name="Faddeeva-Vakhrusheva A."/>
            <person name="Derks M.F."/>
            <person name="Anvar S.Y."/>
            <person name="Agamennone V."/>
            <person name="Suring W."/>
            <person name="Smit S."/>
            <person name="van Straalen N.M."/>
            <person name="Roelofs D."/>
        </authorList>
    </citation>
    <scope>NUCLEOTIDE SEQUENCE [LARGE SCALE GENOMIC DNA]</scope>
    <source>
        <tissue evidence="5">Mixed pool</tissue>
    </source>
</reference>
<feature type="transmembrane region" description="Helical" evidence="3">
    <location>
        <begin position="531"/>
        <end position="553"/>
    </location>
</feature>
<feature type="transmembrane region" description="Helical" evidence="3">
    <location>
        <begin position="842"/>
        <end position="861"/>
    </location>
</feature>
<proteinExistence type="inferred from homology"/>
<feature type="transmembrane region" description="Helical" evidence="3">
    <location>
        <begin position="815"/>
        <end position="835"/>
    </location>
</feature>
<evidence type="ECO:0000259" key="4">
    <source>
        <dbReference type="PROSITE" id="PS50156"/>
    </source>
</evidence>
<protein>
    <submittedName>
        <fullName evidence="5">Patched domain-containing protein 3</fullName>
    </submittedName>
</protein>
<dbReference type="InterPro" id="IPR053958">
    <property type="entry name" value="HMGCR/SNAP/NPC1-like_SSD"/>
</dbReference>
<feature type="transmembrane region" description="Helical" evidence="3">
    <location>
        <begin position="604"/>
        <end position="624"/>
    </location>
</feature>
<keyword evidence="3" id="KW-0472">Membrane</keyword>
<accession>A0A1D2NC56</accession>
<evidence type="ECO:0000256" key="2">
    <source>
        <dbReference type="SAM" id="MobiDB-lite"/>
    </source>
</evidence>
<comment type="similarity">
    <text evidence="1">Belongs to the patched family.</text>
</comment>
<evidence type="ECO:0000256" key="1">
    <source>
        <dbReference type="ARBA" id="ARBA00005585"/>
    </source>
</evidence>
<dbReference type="OrthoDB" id="6510177at2759"/>
<dbReference type="PROSITE" id="PS50156">
    <property type="entry name" value="SSD"/>
    <property type="match status" value="1"/>
</dbReference>
<comment type="caution">
    <text evidence="5">The sequence shown here is derived from an EMBL/GenBank/DDBJ whole genome shotgun (WGS) entry which is preliminary data.</text>
</comment>
<dbReference type="Gene3D" id="1.20.1640.10">
    <property type="entry name" value="Multidrug efflux transporter AcrB transmembrane domain"/>
    <property type="match status" value="2"/>
</dbReference>
<gene>
    <name evidence="5" type="ORF">Ocin01_04106</name>
</gene>
<name>A0A1D2NC56_ORCCI</name>
<dbReference type="STRING" id="48709.A0A1D2NC56"/>
<feature type="transmembrane region" description="Helical" evidence="3">
    <location>
        <begin position="394"/>
        <end position="412"/>
    </location>
</feature>
<feature type="region of interest" description="Disordered" evidence="2">
    <location>
        <begin position="1"/>
        <end position="49"/>
    </location>
</feature>
<dbReference type="OMA" id="WVTDEII"/>
<feature type="transmembrane region" description="Helical" evidence="3">
    <location>
        <begin position="456"/>
        <end position="479"/>
    </location>
</feature>
<dbReference type="Pfam" id="PF12349">
    <property type="entry name" value="Sterol-sensing"/>
    <property type="match status" value="1"/>
</dbReference>
<dbReference type="SUPFAM" id="SSF82866">
    <property type="entry name" value="Multidrug efflux transporter AcrB transmembrane domain"/>
    <property type="match status" value="2"/>
</dbReference>
<feature type="transmembrane region" description="Helical" evidence="3">
    <location>
        <begin position="905"/>
        <end position="928"/>
    </location>
</feature>
<keyword evidence="6" id="KW-1185">Reference proteome</keyword>
<feature type="transmembrane region" description="Helical" evidence="3">
    <location>
        <begin position="873"/>
        <end position="893"/>
    </location>
</feature>
<sequence>GLNFNVNSRSMSQKQGTASNDDASAAGIEISPEKRSNSRVDTTNPPSESKDRMTILQLISLKIVGSLERFFYRWGYQIGLTPVPFIVACVILTVLCGIGLLRFTPENRPDKLWIPWNSEFVKDTEWLNKNFPSPFRFHYAIITAEDVLQPKVLDVLLEIHNKVKEIEASTYKWKDICFKLPVIKFDTNKRRKREVNNANNSATLFNGNFDGFDSAFDFDDDEEATSEKPFDPSVSLPTDVYCNIVSSLDKECFELNMLELWNYNSSVINKLTKEEIVNAINHEQIRQVFYPVFGRPVNYATELGKLQRNESGYIIGAEAVMIRWFARLNRTAMNLGDVLNDEGTGQAVDKYNFMWEKELSKFFLSFRPPEGVNIYFNVARSFADISGSTIMGDASMLAVGFSIVFLYVIFMLGKFNFVEQRPLLSLAGLSCVGLAILVSYGICSAFKIIYGPVHNILPFLLLGIGIDDMFVIMQCWNNLRPEDMKKSIPEKLGLTLQHAGVSITITSLTDFFAFAIGGTTVLPALQSFCVYAALGIVATYIFQATFFVAWLAIDQKRIERRRNAFIPYIIHASFSPKTLMTRSFAQTAIEKIYCKVLFRKFSKVMVFLVTFGVFGVNVWGNILLRQEFNPIWFLPQDSYLFKYFAARDQFFPEKGEEGFILMNDVDLNSNLPKLESLLLDFENSTFVHEIDAWYPPFKQYVNSNFGKDIPNQKLTNKEFNKYLGKFLFSPTGGKYQSRFKFDKNLTCGKSAPAVMLSSANFKFNIFSGPEQHVPAMNNIKRIIREANFTPANSHTFIWSFAFAGWETDEIITDELYRNMGLAMICVFLTTLVLIANLQTCCMVLLCVILTLVDVGGSMHFWNLTIDTVSCIDLVLAIGLCVDYAAHIAHAFMTSVGTRNERSTKALVNIGPAVLNGGFSTFLAFILLANSKSHVFLTFFKIFFLVVVYGLFHGLVFLPVLLSIIGPAPYATAVLEDENNDKRETRELQVLLLVNQNNEPLGKPCCNGNTEGENVLLRNGKGDFD</sequence>
<evidence type="ECO:0000256" key="3">
    <source>
        <dbReference type="SAM" id="Phobius"/>
    </source>
</evidence>
<feature type="compositionally biased region" description="Polar residues" evidence="2">
    <location>
        <begin position="1"/>
        <end position="22"/>
    </location>
</feature>
<evidence type="ECO:0000313" key="6">
    <source>
        <dbReference type="Proteomes" id="UP000094527"/>
    </source>
</evidence>
<organism evidence="5 6">
    <name type="scientific">Orchesella cincta</name>
    <name type="common">Springtail</name>
    <name type="synonym">Podura cincta</name>
    <dbReference type="NCBI Taxonomy" id="48709"/>
    <lineage>
        <taxon>Eukaryota</taxon>
        <taxon>Metazoa</taxon>
        <taxon>Ecdysozoa</taxon>
        <taxon>Arthropoda</taxon>
        <taxon>Hexapoda</taxon>
        <taxon>Collembola</taxon>
        <taxon>Entomobryomorpha</taxon>
        <taxon>Entomobryoidea</taxon>
        <taxon>Orchesellidae</taxon>
        <taxon>Orchesellinae</taxon>
        <taxon>Orchesella</taxon>
    </lineage>
</organism>
<feature type="transmembrane region" description="Helical" evidence="3">
    <location>
        <begin position="934"/>
        <end position="961"/>
    </location>
</feature>
<feature type="non-terminal residue" evidence="5">
    <location>
        <position position="1"/>
    </location>
</feature>
<keyword evidence="3" id="KW-0812">Transmembrane</keyword>
<dbReference type="InterPro" id="IPR000731">
    <property type="entry name" value="SSD"/>
</dbReference>
<feature type="domain" description="SSD" evidence="4">
    <location>
        <begin position="393"/>
        <end position="553"/>
    </location>
</feature>
<dbReference type="PANTHER" id="PTHR10796">
    <property type="entry name" value="PATCHED-RELATED"/>
    <property type="match status" value="1"/>
</dbReference>
<dbReference type="InterPro" id="IPR051697">
    <property type="entry name" value="Patched_domain-protein"/>
</dbReference>
<keyword evidence="3" id="KW-1133">Transmembrane helix</keyword>